<dbReference type="RefSeq" id="WP_187707728.1">
    <property type="nucleotide sequence ID" value="NZ_CP060782.1"/>
</dbReference>
<feature type="region of interest" description="Disordered" evidence="1">
    <location>
        <begin position="1"/>
        <end position="21"/>
    </location>
</feature>
<dbReference type="Pfam" id="PF07238">
    <property type="entry name" value="PilZ"/>
    <property type="match status" value="1"/>
</dbReference>
<name>A0ABX6T4R0_9SPHN</name>
<sequence>MSLRAQLDTEPDKGERRSASRRKLRLEVEGVSASTSQTQVVIHDLSEEGLLVESPIDLVAGELLEVVIPEAGTAQAEVAWSSGRFFGCKFTQSVSTAAVSAALLRSPSENQKAPNAEVVEKALIELEALSFAIRRVTKAVDQAIDRLNQKKD</sequence>
<dbReference type="EMBL" id="CP060782">
    <property type="protein sequence ID" value="QNP44770.1"/>
    <property type="molecule type" value="Genomic_DNA"/>
</dbReference>
<evidence type="ECO:0000259" key="2">
    <source>
        <dbReference type="Pfam" id="PF07238"/>
    </source>
</evidence>
<dbReference type="Proteomes" id="UP000516105">
    <property type="component" value="Chromosome"/>
</dbReference>
<dbReference type="InterPro" id="IPR009875">
    <property type="entry name" value="PilZ_domain"/>
</dbReference>
<accession>A0ABX6T4R0</accession>
<dbReference type="SUPFAM" id="SSF141371">
    <property type="entry name" value="PilZ domain-like"/>
    <property type="match status" value="1"/>
</dbReference>
<proteinExistence type="predicted"/>
<dbReference type="Gene3D" id="2.40.10.220">
    <property type="entry name" value="predicted glycosyltransferase like domains"/>
    <property type="match status" value="1"/>
</dbReference>
<reference evidence="3 4" key="1">
    <citation type="submission" date="2020-08" db="EMBL/GenBank/DDBJ databases">
        <title>Genome sequence of Sphingomonas sediminicola KACC 15039T.</title>
        <authorList>
            <person name="Hyun D.-W."/>
            <person name="Bae J.-W."/>
        </authorList>
    </citation>
    <scope>NUCLEOTIDE SEQUENCE [LARGE SCALE GENOMIC DNA]</scope>
    <source>
        <strain evidence="3 4">KACC 15039</strain>
    </source>
</reference>
<feature type="domain" description="PilZ" evidence="2">
    <location>
        <begin position="15"/>
        <end position="97"/>
    </location>
</feature>
<keyword evidence="4" id="KW-1185">Reference proteome</keyword>
<gene>
    <name evidence="3" type="ORF">H9L14_08250</name>
</gene>
<evidence type="ECO:0000313" key="3">
    <source>
        <dbReference type="EMBL" id="QNP44770.1"/>
    </source>
</evidence>
<evidence type="ECO:0000313" key="4">
    <source>
        <dbReference type="Proteomes" id="UP000516105"/>
    </source>
</evidence>
<organism evidence="3 4">
    <name type="scientific">Sphingomonas sediminicola</name>
    <dbReference type="NCBI Taxonomy" id="386874"/>
    <lineage>
        <taxon>Bacteria</taxon>
        <taxon>Pseudomonadati</taxon>
        <taxon>Pseudomonadota</taxon>
        <taxon>Alphaproteobacteria</taxon>
        <taxon>Sphingomonadales</taxon>
        <taxon>Sphingomonadaceae</taxon>
        <taxon>Sphingomonas</taxon>
    </lineage>
</organism>
<protein>
    <submittedName>
        <fullName evidence="3">PilZ domain-containing protein</fullName>
    </submittedName>
</protein>
<evidence type="ECO:0000256" key="1">
    <source>
        <dbReference type="SAM" id="MobiDB-lite"/>
    </source>
</evidence>